<dbReference type="RefSeq" id="WP_131283480.1">
    <property type="nucleotide sequence ID" value="NZ_RXLP01000015.1"/>
</dbReference>
<comment type="caution">
    <text evidence="2">The sequence shown here is derived from an EMBL/GenBank/DDBJ whole genome shotgun (WGS) entry which is preliminary data.</text>
</comment>
<proteinExistence type="predicted"/>
<evidence type="ECO:0000313" key="3">
    <source>
        <dbReference type="Proteomes" id="UP000291289"/>
    </source>
</evidence>
<sequence>MVKINWLRSFYNLGLMANLLAFASLWIPDYIAQYPNGTATVNFWGSDNNSILEINASNYFIVILIIASFVALLTAIFYRKRPMVIVNLVVSLLSSLGLLYWSLAQFSSINFLTEVSSPSSVTYAPGIFIRFFTGIILLMCVAGIFIQERKS</sequence>
<keyword evidence="3" id="KW-1185">Reference proteome</keyword>
<name>A0A4R0QQ97_9BIFI</name>
<organism evidence="2 3">
    <name type="scientific">Alloscardovia theropitheci</name>
    <dbReference type="NCBI Taxonomy" id="2496842"/>
    <lineage>
        <taxon>Bacteria</taxon>
        <taxon>Bacillati</taxon>
        <taxon>Actinomycetota</taxon>
        <taxon>Actinomycetes</taxon>
        <taxon>Bifidobacteriales</taxon>
        <taxon>Bifidobacteriaceae</taxon>
        <taxon>Alloscardovia</taxon>
    </lineage>
</organism>
<protein>
    <submittedName>
        <fullName evidence="2">Uncharacterized protein</fullName>
    </submittedName>
</protein>
<evidence type="ECO:0000313" key="2">
    <source>
        <dbReference type="EMBL" id="TCD54463.1"/>
    </source>
</evidence>
<evidence type="ECO:0000256" key="1">
    <source>
        <dbReference type="SAM" id="Phobius"/>
    </source>
</evidence>
<dbReference type="EMBL" id="RXLP01000015">
    <property type="protein sequence ID" value="TCD54463.1"/>
    <property type="molecule type" value="Genomic_DNA"/>
</dbReference>
<keyword evidence="1" id="KW-1133">Transmembrane helix</keyword>
<dbReference type="AlphaFoldDB" id="A0A4R0QQ97"/>
<dbReference type="Proteomes" id="UP000291289">
    <property type="component" value="Unassembled WGS sequence"/>
</dbReference>
<feature type="transmembrane region" description="Helical" evidence="1">
    <location>
        <begin position="123"/>
        <end position="146"/>
    </location>
</feature>
<feature type="transmembrane region" description="Helical" evidence="1">
    <location>
        <begin position="85"/>
        <end position="103"/>
    </location>
</feature>
<keyword evidence="1" id="KW-0472">Membrane</keyword>
<reference evidence="2 3" key="1">
    <citation type="submission" date="2018-12" db="EMBL/GenBank/DDBJ databases">
        <title>Alloscrdovia theropitheci sp. nov: a novel taxon from the feces of the bleeding-herat monkey (Theropithecus geleda).</title>
        <authorList>
            <person name="Modesto M."/>
        </authorList>
    </citation>
    <scope>NUCLEOTIDE SEQUENCE [LARGE SCALE GENOMIC DNA]</scope>
    <source>
        <strain evidence="2 3">GLDI4/2</strain>
    </source>
</reference>
<gene>
    <name evidence="2" type="ORF">EJ419_03030</name>
</gene>
<keyword evidence="1" id="KW-0812">Transmembrane</keyword>
<feature type="transmembrane region" description="Helical" evidence="1">
    <location>
        <begin position="59"/>
        <end position="78"/>
    </location>
</feature>
<feature type="transmembrane region" description="Helical" evidence="1">
    <location>
        <begin position="9"/>
        <end position="27"/>
    </location>
</feature>
<accession>A0A4R0QQ97</accession>